<evidence type="ECO:0000313" key="1">
    <source>
        <dbReference type="EMBL" id="MFG6273953.1"/>
    </source>
</evidence>
<dbReference type="EMBL" id="JBIEKR010000012">
    <property type="protein sequence ID" value="MFG6273953.1"/>
    <property type="molecule type" value="Genomic_DNA"/>
</dbReference>
<organism evidence="1 2">
    <name type="scientific">Megasphaera hexanoica</name>
    <dbReference type="NCBI Taxonomy" id="1675036"/>
    <lineage>
        <taxon>Bacteria</taxon>
        <taxon>Bacillati</taxon>
        <taxon>Bacillota</taxon>
        <taxon>Negativicutes</taxon>
        <taxon>Veillonellales</taxon>
        <taxon>Veillonellaceae</taxon>
        <taxon>Megasphaera</taxon>
    </lineage>
</organism>
<dbReference type="InterPro" id="IPR036614">
    <property type="entry name" value="RusA-like_sf"/>
</dbReference>
<accession>A0ABW7DRK0</accession>
<evidence type="ECO:0000313" key="2">
    <source>
        <dbReference type="Proteomes" id="UP001605989"/>
    </source>
</evidence>
<proteinExistence type="predicted"/>
<dbReference type="RefSeq" id="WP_113855537.1">
    <property type="nucleotide sequence ID" value="NZ_CP011940.1"/>
</dbReference>
<dbReference type="InterPro" id="IPR008822">
    <property type="entry name" value="Endonuclease_RusA-like"/>
</dbReference>
<dbReference type="Proteomes" id="UP001605989">
    <property type="component" value="Unassembled WGS sequence"/>
</dbReference>
<gene>
    <name evidence="1" type="ORF">ACGTZG_12235</name>
</gene>
<sequence>MHFFIPLQKIPSATHQMKQITVRSGKPCVYEPPAVKNVRALFLSQCSRFVPESPLTGPVALTTQWLYPANPRHPEFTWKDTKPDTDNLVKMLKDVLTTLHFWHDDAQVASECIQKFYSGISGIYVQIDQAPKLGGSYGPKRNDFPGP</sequence>
<dbReference type="Gene3D" id="3.30.1330.70">
    <property type="entry name" value="Holliday junction resolvase RusA"/>
    <property type="match status" value="1"/>
</dbReference>
<dbReference type="SUPFAM" id="SSF103084">
    <property type="entry name" value="Holliday junction resolvase RusA"/>
    <property type="match status" value="1"/>
</dbReference>
<name>A0ABW7DRK0_9FIRM</name>
<comment type="caution">
    <text evidence="1">The sequence shown here is derived from an EMBL/GenBank/DDBJ whole genome shotgun (WGS) entry which is preliminary data.</text>
</comment>
<reference evidence="1 2" key="1">
    <citation type="submission" date="2024-10" db="EMBL/GenBank/DDBJ databases">
        <authorList>
            <person name="Sang B.-I."/>
            <person name="Prabhaharan D."/>
        </authorList>
    </citation>
    <scope>NUCLEOTIDE SEQUENCE [LARGE SCALE GENOMIC DNA]</scope>
    <source>
        <strain evidence="1 2">MH</strain>
    </source>
</reference>
<protein>
    <submittedName>
        <fullName evidence="1">RusA family crossover junction endodeoxyribonuclease</fullName>
    </submittedName>
</protein>
<keyword evidence="2" id="KW-1185">Reference proteome</keyword>
<dbReference type="Pfam" id="PF05866">
    <property type="entry name" value="RusA"/>
    <property type="match status" value="1"/>
</dbReference>